<name>A0ABU8L2M0_9HYPH</name>
<accession>A0ABU8L2M0</accession>
<comment type="caution">
    <text evidence="4">The sequence shown here is derived from an EMBL/GenBank/DDBJ whole genome shotgun (WGS) entry which is preliminary data.</text>
</comment>
<dbReference type="SUPFAM" id="SSF51735">
    <property type="entry name" value="NAD(P)-binding Rossmann-fold domains"/>
    <property type="match status" value="1"/>
</dbReference>
<organism evidence="4 5">
    <name type="scientific">Mesorhizobium salmacidum</name>
    <dbReference type="NCBI Taxonomy" id="3015171"/>
    <lineage>
        <taxon>Bacteria</taxon>
        <taxon>Pseudomonadati</taxon>
        <taxon>Pseudomonadota</taxon>
        <taxon>Alphaproteobacteria</taxon>
        <taxon>Hyphomicrobiales</taxon>
        <taxon>Phyllobacteriaceae</taxon>
        <taxon>Mesorhizobium</taxon>
    </lineage>
</organism>
<protein>
    <submittedName>
        <fullName evidence="4">SDR family NAD(P)-dependent oxidoreductase</fullName>
    </submittedName>
</protein>
<sequence>MGSLKGQNVVVVGGSRGVGRSIVEAALSEGATVLAVARGADALKELSWEASGVRTLAADATREAAPEAVFAALEPDVLVVCAGAFAPSAPIQDQSWDEFSANWEMDVKASFLFCRAALRGGLKPGSRVVLISSGAAFSGGPPNSGGYSGAKRMQLFLAAHSQKEADRLGLGLRFMALAPMRIMAGTGVGQRGISGVSGYLGISPADFLASMTDMQTPADVASAVVALAAGKMQGTAFTVSGSGLAAAA</sequence>
<evidence type="ECO:0000256" key="3">
    <source>
        <dbReference type="ARBA" id="ARBA00023002"/>
    </source>
</evidence>
<dbReference type="PANTHER" id="PTHR43618">
    <property type="entry name" value="7-ALPHA-HYDROXYSTEROID DEHYDROGENASE"/>
    <property type="match status" value="1"/>
</dbReference>
<comment type="similarity">
    <text evidence="1">Belongs to the short-chain dehydrogenases/reductases (SDR) family.</text>
</comment>
<dbReference type="InterPro" id="IPR036291">
    <property type="entry name" value="NAD(P)-bd_dom_sf"/>
</dbReference>
<dbReference type="InterPro" id="IPR002347">
    <property type="entry name" value="SDR_fam"/>
</dbReference>
<evidence type="ECO:0000313" key="4">
    <source>
        <dbReference type="EMBL" id="MEI9411788.1"/>
    </source>
</evidence>
<dbReference type="Pfam" id="PF00106">
    <property type="entry name" value="adh_short"/>
    <property type="match status" value="1"/>
</dbReference>
<reference evidence="4 5" key="1">
    <citation type="submission" date="2022-12" db="EMBL/GenBank/DDBJ databases">
        <authorList>
            <person name="Muema E."/>
        </authorList>
    </citation>
    <scope>NUCLEOTIDE SEQUENCE [LARGE SCALE GENOMIC DNA]</scope>
    <source>
        <strain evidence="5">1326</strain>
    </source>
</reference>
<evidence type="ECO:0000313" key="5">
    <source>
        <dbReference type="Proteomes" id="UP001387293"/>
    </source>
</evidence>
<dbReference type="Gene3D" id="3.40.50.720">
    <property type="entry name" value="NAD(P)-binding Rossmann-like Domain"/>
    <property type="match status" value="1"/>
</dbReference>
<dbReference type="PANTHER" id="PTHR43618:SF8">
    <property type="entry name" value="7ALPHA-HYDROXYSTEROID DEHYDROGENASE"/>
    <property type="match status" value="1"/>
</dbReference>
<keyword evidence="5" id="KW-1185">Reference proteome</keyword>
<dbReference type="EMBL" id="JAPYKS010000019">
    <property type="protein sequence ID" value="MEI9411788.1"/>
    <property type="molecule type" value="Genomic_DNA"/>
</dbReference>
<dbReference type="RefSeq" id="WP_337108263.1">
    <property type="nucleotide sequence ID" value="NZ_JAPYKS010000019.1"/>
</dbReference>
<dbReference type="CDD" id="cd05233">
    <property type="entry name" value="SDR_c"/>
    <property type="match status" value="1"/>
</dbReference>
<dbReference type="InterPro" id="IPR052178">
    <property type="entry name" value="Sec_Metab_Biosynth_SDR"/>
</dbReference>
<proteinExistence type="inferred from homology"/>
<evidence type="ECO:0000256" key="1">
    <source>
        <dbReference type="ARBA" id="ARBA00006484"/>
    </source>
</evidence>
<evidence type="ECO:0000256" key="2">
    <source>
        <dbReference type="ARBA" id="ARBA00022857"/>
    </source>
</evidence>
<keyword evidence="3" id="KW-0560">Oxidoreductase</keyword>
<dbReference type="Proteomes" id="UP001387293">
    <property type="component" value="Unassembled WGS sequence"/>
</dbReference>
<dbReference type="PRINTS" id="PR00081">
    <property type="entry name" value="GDHRDH"/>
</dbReference>
<gene>
    <name evidence="4" type="ORF">O7A60_23895</name>
</gene>
<keyword evidence="2" id="KW-0521">NADP</keyword>